<dbReference type="InterPro" id="IPR047656">
    <property type="entry name" value="IS481-like_transpos"/>
</dbReference>
<dbReference type="AlphaFoldDB" id="A0A239JR74"/>
<dbReference type="EMBL" id="FZOO01000022">
    <property type="protein sequence ID" value="SNT08032.1"/>
    <property type="molecule type" value="Genomic_DNA"/>
</dbReference>
<dbReference type="InterPro" id="IPR001584">
    <property type="entry name" value="Integrase_cat-core"/>
</dbReference>
<dbReference type="OrthoDB" id="568335at2"/>
<evidence type="ECO:0000259" key="1">
    <source>
        <dbReference type="PROSITE" id="PS50994"/>
    </source>
</evidence>
<dbReference type="InterPro" id="IPR009057">
    <property type="entry name" value="Homeodomain-like_sf"/>
</dbReference>
<dbReference type="PANTHER" id="PTHR35004">
    <property type="entry name" value="TRANSPOSASE RV3428C-RELATED"/>
    <property type="match status" value="1"/>
</dbReference>
<name>A0A239JR74_9ACTN</name>
<evidence type="ECO:0000313" key="3">
    <source>
        <dbReference type="Proteomes" id="UP000198373"/>
    </source>
</evidence>
<evidence type="ECO:0000313" key="2">
    <source>
        <dbReference type="EMBL" id="SNT08032.1"/>
    </source>
</evidence>
<dbReference type="GO" id="GO:0015074">
    <property type="term" value="P:DNA integration"/>
    <property type="evidence" value="ECO:0007669"/>
    <property type="project" value="InterPro"/>
</dbReference>
<protein>
    <submittedName>
        <fullName evidence="2">Transposase</fullName>
    </submittedName>
</protein>
<organism evidence="2 3">
    <name type="scientific">Geodermatophilus pulveris</name>
    <dbReference type="NCBI Taxonomy" id="1564159"/>
    <lineage>
        <taxon>Bacteria</taxon>
        <taxon>Bacillati</taxon>
        <taxon>Actinomycetota</taxon>
        <taxon>Actinomycetes</taxon>
        <taxon>Geodermatophilales</taxon>
        <taxon>Geodermatophilaceae</taxon>
        <taxon>Geodermatophilus</taxon>
    </lineage>
</organism>
<gene>
    <name evidence="2" type="ORF">SAMN06893096_1221</name>
</gene>
<dbReference type="GO" id="GO:0003676">
    <property type="term" value="F:nucleic acid binding"/>
    <property type="evidence" value="ECO:0007669"/>
    <property type="project" value="InterPro"/>
</dbReference>
<sequence length="393" mass="43483">MSKARLVITAIEVEGRSPAEVIAAYGVSRSWLYELLGRYRAEGGAAFEPRSRRPHTSPRATSPQTVELVLRIRKELAESGLDAGADTIGWHLAHHHRTTLSRATIHRILTRAGAVTPEPVKRPKSSYLRFAAEQPNETWQSDFTHYRLTTGADSEIISWLDDHSRLALHVSAHPRITGPIVLATFRQAADQHGYPASTLTDNGMVYTTRFAGGRGGRTGLETELARRGIVQKNSRPNHPTTCGKVERFQQTLKNWLRAQPAQPATLTALPALLDAFVDAYNHHRPHRSLPHRATPATAYAARPKATPGANLDTHHRVRTDRIDTTGCVTLRLAGRLHHIGIGRTHAGTHVLLLVQDFDIRVIDAATGELLRELVLDPTRDYQPTGRPPGPTRK</sequence>
<dbReference type="InterPro" id="IPR012337">
    <property type="entry name" value="RNaseH-like_sf"/>
</dbReference>
<dbReference type="PROSITE" id="PS50994">
    <property type="entry name" value="INTEGRASE"/>
    <property type="match status" value="1"/>
</dbReference>
<dbReference type="NCBIfam" id="NF033577">
    <property type="entry name" value="transpos_IS481"/>
    <property type="match status" value="1"/>
</dbReference>
<dbReference type="RefSeq" id="WP_089307533.1">
    <property type="nucleotide sequence ID" value="NZ_FZOO01000022.1"/>
</dbReference>
<dbReference type="SUPFAM" id="SSF53098">
    <property type="entry name" value="Ribonuclease H-like"/>
    <property type="match status" value="1"/>
</dbReference>
<keyword evidence="3" id="KW-1185">Reference proteome</keyword>
<dbReference type="SUPFAM" id="SSF46689">
    <property type="entry name" value="Homeodomain-like"/>
    <property type="match status" value="1"/>
</dbReference>
<dbReference type="Pfam" id="PF13565">
    <property type="entry name" value="HTH_32"/>
    <property type="match status" value="1"/>
</dbReference>
<proteinExistence type="predicted"/>
<dbReference type="Gene3D" id="3.30.420.10">
    <property type="entry name" value="Ribonuclease H-like superfamily/Ribonuclease H"/>
    <property type="match status" value="1"/>
</dbReference>
<accession>A0A239JR74</accession>
<dbReference type="Proteomes" id="UP000198373">
    <property type="component" value="Unassembled WGS sequence"/>
</dbReference>
<dbReference type="Pfam" id="PF13683">
    <property type="entry name" value="rve_3"/>
    <property type="match status" value="1"/>
</dbReference>
<dbReference type="PANTHER" id="PTHR35004:SF7">
    <property type="entry name" value="INTEGRASE PROTEIN"/>
    <property type="match status" value="1"/>
</dbReference>
<feature type="domain" description="Integrase catalytic" evidence="1">
    <location>
        <begin position="131"/>
        <end position="303"/>
    </location>
</feature>
<dbReference type="InterPro" id="IPR036397">
    <property type="entry name" value="RNaseH_sf"/>
</dbReference>
<reference evidence="3" key="1">
    <citation type="submission" date="2017-06" db="EMBL/GenBank/DDBJ databases">
        <authorList>
            <person name="Varghese N."/>
            <person name="Submissions S."/>
        </authorList>
    </citation>
    <scope>NUCLEOTIDE SEQUENCE [LARGE SCALE GENOMIC DNA]</scope>
    <source>
        <strain evidence="3">DSM 46839</strain>
    </source>
</reference>